<comment type="caution">
    <text evidence="2">The sequence shown here is derived from an EMBL/GenBank/DDBJ whole genome shotgun (WGS) entry which is preliminary data.</text>
</comment>
<dbReference type="EMBL" id="JANAWD010000398">
    <property type="protein sequence ID" value="KAJ3480062.1"/>
    <property type="molecule type" value="Genomic_DNA"/>
</dbReference>
<protein>
    <recommendedName>
        <fullName evidence="1">CobW/HypB/UreG nucleotide-binding domain-containing protein</fullName>
    </recommendedName>
</protein>
<evidence type="ECO:0000313" key="2">
    <source>
        <dbReference type="EMBL" id="KAJ3480062.1"/>
    </source>
</evidence>
<sequence>MVVPVAPSSIPITVFTGFLGAGKTSIILSLLPRLPPGYKVVLLKNEFGDVEGISDYPFLPRSSPPSGYTLMEQLIVDSQLAKQSSLTAVNEILNGCLCCVLVGRMKSALLEIREKFRPDRIIVECSGSAFPATLAFQIRELERETNYDLRLDAILTVIDAENFTGYEDSSPTARMQASYTDLIIINKWEHISERALDILIDHLNTLNDLTPKVRCEGRNGVDPSLIFGLDSKLYLEKEQVEVRHHDEVETATVFRGQSLLGKKPNEGPSDHTHDHGTDYPCTCSGNHDRTLDTHDIPPRERIGDEEFIDEGRLTNALASLSKETIYRVKGFLKTEKGLHILNWAFGRYDLTPFDSLEGDIDVVKLTIMGERGEVKRAGRRLAEGLGAILQ</sequence>
<gene>
    <name evidence="2" type="ORF">NLI96_g8626</name>
</gene>
<evidence type="ECO:0000313" key="3">
    <source>
        <dbReference type="Proteomes" id="UP001212997"/>
    </source>
</evidence>
<dbReference type="SUPFAM" id="SSF52540">
    <property type="entry name" value="P-loop containing nucleoside triphosphate hydrolases"/>
    <property type="match status" value="1"/>
</dbReference>
<dbReference type="InterPro" id="IPR027417">
    <property type="entry name" value="P-loop_NTPase"/>
</dbReference>
<dbReference type="PANTHER" id="PTHR13748">
    <property type="entry name" value="COBW-RELATED"/>
    <property type="match status" value="1"/>
</dbReference>
<dbReference type="InterPro" id="IPR003495">
    <property type="entry name" value="CobW/HypB/UreG_nucleotide-bd"/>
</dbReference>
<dbReference type="GO" id="GO:0005737">
    <property type="term" value="C:cytoplasm"/>
    <property type="evidence" value="ECO:0007669"/>
    <property type="project" value="TreeGrafter"/>
</dbReference>
<dbReference type="Gene3D" id="3.40.50.300">
    <property type="entry name" value="P-loop containing nucleotide triphosphate hydrolases"/>
    <property type="match status" value="1"/>
</dbReference>
<dbReference type="Pfam" id="PF02492">
    <property type="entry name" value="cobW"/>
    <property type="match status" value="1"/>
</dbReference>
<dbReference type="Proteomes" id="UP001212997">
    <property type="component" value="Unassembled WGS sequence"/>
</dbReference>
<name>A0AAD5UX24_9APHY</name>
<evidence type="ECO:0000259" key="1">
    <source>
        <dbReference type="Pfam" id="PF02492"/>
    </source>
</evidence>
<feature type="domain" description="CobW/HypB/UreG nucleotide-binding" evidence="1">
    <location>
        <begin position="11"/>
        <end position="209"/>
    </location>
</feature>
<dbReference type="PANTHER" id="PTHR13748:SF62">
    <property type="entry name" value="COBW DOMAIN-CONTAINING PROTEIN"/>
    <property type="match status" value="1"/>
</dbReference>
<organism evidence="2 3">
    <name type="scientific">Meripilus lineatus</name>
    <dbReference type="NCBI Taxonomy" id="2056292"/>
    <lineage>
        <taxon>Eukaryota</taxon>
        <taxon>Fungi</taxon>
        <taxon>Dikarya</taxon>
        <taxon>Basidiomycota</taxon>
        <taxon>Agaricomycotina</taxon>
        <taxon>Agaricomycetes</taxon>
        <taxon>Polyporales</taxon>
        <taxon>Meripilaceae</taxon>
        <taxon>Meripilus</taxon>
    </lineage>
</organism>
<accession>A0AAD5UX24</accession>
<reference evidence="2" key="1">
    <citation type="submission" date="2022-07" db="EMBL/GenBank/DDBJ databases">
        <title>Genome Sequence of Physisporinus lineatus.</title>
        <authorList>
            <person name="Buettner E."/>
        </authorList>
    </citation>
    <scope>NUCLEOTIDE SEQUENCE</scope>
    <source>
        <strain evidence="2">VT162</strain>
    </source>
</reference>
<dbReference type="InterPro" id="IPR051316">
    <property type="entry name" value="Zinc-reg_GTPase_activator"/>
</dbReference>
<proteinExistence type="predicted"/>
<dbReference type="AlphaFoldDB" id="A0AAD5UX24"/>
<keyword evidence="3" id="KW-1185">Reference proteome</keyword>